<dbReference type="Proteomes" id="UP000887564">
    <property type="component" value="Unplaced"/>
</dbReference>
<accession>A0A914R1Q6</accession>
<dbReference type="GO" id="GO:0003676">
    <property type="term" value="F:nucleic acid binding"/>
    <property type="evidence" value="ECO:0007669"/>
    <property type="project" value="InterPro"/>
</dbReference>
<dbReference type="GO" id="GO:0005634">
    <property type="term" value="C:nucleus"/>
    <property type="evidence" value="ECO:0007669"/>
    <property type="project" value="InterPro"/>
</dbReference>
<dbReference type="InterPro" id="IPR015943">
    <property type="entry name" value="WD40/YVTN_repeat-like_dom_sf"/>
</dbReference>
<reference evidence="3" key="1">
    <citation type="submission" date="2022-11" db="UniProtKB">
        <authorList>
            <consortium name="WormBaseParasite"/>
        </authorList>
    </citation>
    <scope>IDENTIFICATION</scope>
</reference>
<name>A0A914R1Q6_PAREQ</name>
<dbReference type="WBParaSite" id="PEQ_0000053501-mRNA-1">
    <property type="protein sequence ID" value="PEQ_0000053501-mRNA-1"/>
    <property type="gene ID" value="PEQ_0000053501"/>
</dbReference>
<protein>
    <submittedName>
        <fullName evidence="3">Cleavage/polyadenylation specificity factor A subunit C-terminal domain-containing protein</fullName>
    </submittedName>
</protein>
<organism evidence="2 3">
    <name type="scientific">Parascaris equorum</name>
    <name type="common">Equine roundworm</name>
    <dbReference type="NCBI Taxonomy" id="6256"/>
    <lineage>
        <taxon>Eukaryota</taxon>
        <taxon>Metazoa</taxon>
        <taxon>Ecdysozoa</taxon>
        <taxon>Nematoda</taxon>
        <taxon>Chromadorea</taxon>
        <taxon>Rhabditida</taxon>
        <taxon>Spirurina</taxon>
        <taxon>Ascaridomorpha</taxon>
        <taxon>Ascaridoidea</taxon>
        <taxon>Ascarididae</taxon>
        <taxon>Parascaris</taxon>
    </lineage>
</organism>
<dbReference type="Pfam" id="PF03178">
    <property type="entry name" value="CPSF_A"/>
    <property type="match status" value="1"/>
</dbReference>
<sequence length="133" mass="15429">MLVKWNFMKGWGLPEFEEYKALSLASRDMRAVVQPPMAAQFLIDNRQMAFIMSDEAANIAVFNYLPEALESSGGERLILRSEINIGTNVNSFMRVKAKFLLYFNWEHKISYQECELPLEIVFSIGERVTRVDR</sequence>
<dbReference type="InterPro" id="IPR004871">
    <property type="entry name" value="RSE1/DDB1/CPSF1_C"/>
</dbReference>
<keyword evidence="2" id="KW-1185">Reference proteome</keyword>
<proteinExistence type="predicted"/>
<dbReference type="AlphaFoldDB" id="A0A914R1Q6"/>
<dbReference type="Gene3D" id="2.130.10.10">
    <property type="entry name" value="YVTN repeat-like/Quinoprotein amine dehydrogenase"/>
    <property type="match status" value="1"/>
</dbReference>
<evidence type="ECO:0000313" key="3">
    <source>
        <dbReference type="WBParaSite" id="PEQ_0000053501-mRNA-1"/>
    </source>
</evidence>
<evidence type="ECO:0000313" key="2">
    <source>
        <dbReference type="Proteomes" id="UP000887564"/>
    </source>
</evidence>
<evidence type="ECO:0000259" key="1">
    <source>
        <dbReference type="Pfam" id="PF03178"/>
    </source>
</evidence>
<feature type="domain" description="RSE1/DDB1/CPSF1 C-terminal" evidence="1">
    <location>
        <begin position="13"/>
        <end position="96"/>
    </location>
</feature>